<reference evidence="10" key="1">
    <citation type="journal article" date="2014" name="Int. J. Syst. Evol. Microbiol.">
        <title>Complete genome sequence of Corynebacterium casei LMG S-19264T (=DSM 44701T), isolated from a smear-ripened cheese.</title>
        <authorList>
            <consortium name="US DOE Joint Genome Institute (JGI-PGF)"/>
            <person name="Walter F."/>
            <person name="Albersmeier A."/>
            <person name="Kalinowski J."/>
            <person name="Ruckert C."/>
        </authorList>
    </citation>
    <scope>NUCLEOTIDE SEQUENCE</scope>
    <source>
        <strain evidence="10">KCTC 12988</strain>
    </source>
</reference>
<evidence type="ECO:0000256" key="7">
    <source>
        <dbReference type="ARBA" id="ARBA00035293"/>
    </source>
</evidence>
<comment type="similarity">
    <text evidence="1">Belongs to the bacterial ribosomal protein bS1 family.</text>
</comment>
<keyword evidence="11" id="KW-1185">Reference proteome</keyword>
<organism evidence="10 11">
    <name type="scientific">Roseibacillus persicicus</name>
    <dbReference type="NCBI Taxonomy" id="454148"/>
    <lineage>
        <taxon>Bacteria</taxon>
        <taxon>Pseudomonadati</taxon>
        <taxon>Verrucomicrobiota</taxon>
        <taxon>Verrucomicrobiia</taxon>
        <taxon>Verrucomicrobiales</taxon>
        <taxon>Verrucomicrobiaceae</taxon>
        <taxon>Roseibacillus</taxon>
    </lineage>
</organism>
<keyword evidence="3" id="KW-0694">RNA-binding</keyword>
<dbReference type="SUPFAM" id="SSF50249">
    <property type="entry name" value="Nucleic acid-binding proteins"/>
    <property type="match status" value="6"/>
</dbReference>
<evidence type="ECO:0000256" key="3">
    <source>
        <dbReference type="ARBA" id="ARBA00022884"/>
    </source>
</evidence>
<dbReference type="GO" id="GO:0022627">
    <property type="term" value="C:cytosolic small ribosomal subunit"/>
    <property type="evidence" value="ECO:0007669"/>
    <property type="project" value="TreeGrafter"/>
</dbReference>
<comment type="function">
    <text evidence="6">Binds mRNA; thus facilitating recognition of the initiation point. It is needed to translate mRNA with a short Shine-Dalgarno (SD) purine-rich sequence.</text>
</comment>
<dbReference type="EMBL" id="BMXI01000014">
    <property type="protein sequence ID" value="GHC61278.1"/>
    <property type="molecule type" value="Genomic_DNA"/>
</dbReference>
<dbReference type="Pfam" id="PF00575">
    <property type="entry name" value="S1"/>
    <property type="match status" value="6"/>
</dbReference>
<keyword evidence="2" id="KW-0677">Repeat</keyword>
<name>A0A918TT29_9BACT</name>
<dbReference type="PRINTS" id="PR00681">
    <property type="entry name" value="RIBOSOMALS1"/>
</dbReference>
<reference evidence="10" key="2">
    <citation type="submission" date="2020-09" db="EMBL/GenBank/DDBJ databases">
        <authorList>
            <person name="Sun Q."/>
            <person name="Kim S."/>
        </authorList>
    </citation>
    <scope>NUCLEOTIDE SEQUENCE</scope>
    <source>
        <strain evidence="10">KCTC 12988</strain>
    </source>
</reference>
<dbReference type="CDD" id="cd05688">
    <property type="entry name" value="S1_RPS1_repeat_ec3"/>
    <property type="match status" value="1"/>
</dbReference>
<dbReference type="InterPro" id="IPR012340">
    <property type="entry name" value="NA-bd_OB-fold"/>
</dbReference>
<feature type="domain" description="S1 motif" evidence="9">
    <location>
        <begin position="107"/>
        <end position="172"/>
    </location>
</feature>
<dbReference type="GO" id="GO:0003735">
    <property type="term" value="F:structural constituent of ribosome"/>
    <property type="evidence" value="ECO:0007669"/>
    <property type="project" value="InterPro"/>
</dbReference>
<dbReference type="GO" id="GO:0006412">
    <property type="term" value="P:translation"/>
    <property type="evidence" value="ECO:0007669"/>
    <property type="project" value="InterPro"/>
</dbReference>
<feature type="domain" description="S1 motif" evidence="9">
    <location>
        <begin position="193"/>
        <end position="261"/>
    </location>
</feature>
<dbReference type="SMART" id="SM00316">
    <property type="entry name" value="S1"/>
    <property type="match status" value="6"/>
</dbReference>
<evidence type="ECO:0000256" key="2">
    <source>
        <dbReference type="ARBA" id="ARBA00022737"/>
    </source>
</evidence>
<keyword evidence="4 10" id="KW-0689">Ribosomal protein</keyword>
<dbReference type="RefSeq" id="WP_189571771.1">
    <property type="nucleotide sequence ID" value="NZ_BMXI01000014.1"/>
</dbReference>
<accession>A0A918TT29</accession>
<proteinExistence type="inferred from homology"/>
<evidence type="ECO:0000259" key="9">
    <source>
        <dbReference type="PROSITE" id="PS50126"/>
    </source>
</evidence>
<dbReference type="Gene3D" id="2.40.50.140">
    <property type="entry name" value="Nucleic acid-binding proteins"/>
    <property type="match status" value="6"/>
</dbReference>
<feature type="domain" description="S1 motif" evidence="9">
    <location>
        <begin position="27"/>
        <end position="89"/>
    </location>
</feature>
<feature type="domain" description="S1 motif" evidence="9">
    <location>
        <begin position="452"/>
        <end position="521"/>
    </location>
</feature>
<evidence type="ECO:0000256" key="8">
    <source>
        <dbReference type="ARBA" id="ARBA00035517"/>
    </source>
</evidence>
<dbReference type="FunFam" id="2.40.50.140:FF:000103">
    <property type="entry name" value="protein RRP5 homolog"/>
    <property type="match status" value="1"/>
</dbReference>
<feature type="domain" description="S1 motif" evidence="9">
    <location>
        <begin position="365"/>
        <end position="435"/>
    </location>
</feature>
<dbReference type="InterPro" id="IPR050437">
    <property type="entry name" value="Ribos_protein_bS1-like"/>
</dbReference>
<dbReference type="Proteomes" id="UP000644507">
    <property type="component" value="Unassembled WGS sequence"/>
</dbReference>
<keyword evidence="5" id="KW-0687">Ribonucleoprotein</keyword>
<dbReference type="FunFam" id="2.40.50.140:FF:000018">
    <property type="entry name" value="30S ribosomal protein S1"/>
    <property type="match status" value="1"/>
</dbReference>
<dbReference type="InterPro" id="IPR003029">
    <property type="entry name" value="S1_domain"/>
</dbReference>
<dbReference type="CDD" id="cd05687">
    <property type="entry name" value="S1_RPS1_repeat_ec1_hs1"/>
    <property type="match status" value="1"/>
</dbReference>
<dbReference type="AlphaFoldDB" id="A0A918TT29"/>
<evidence type="ECO:0000256" key="5">
    <source>
        <dbReference type="ARBA" id="ARBA00023274"/>
    </source>
</evidence>
<evidence type="ECO:0000313" key="11">
    <source>
        <dbReference type="Proteomes" id="UP000644507"/>
    </source>
</evidence>
<dbReference type="PANTHER" id="PTHR10724">
    <property type="entry name" value="30S RIBOSOMAL PROTEIN S1"/>
    <property type="match status" value="1"/>
</dbReference>
<dbReference type="InterPro" id="IPR000110">
    <property type="entry name" value="Ribosomal_bS1"/>
</dbReference>
<dbReference type="InterPro" id="IPR035104">
    <property type="entry name" value="Ribosomal_protein_S1-like"/>
</dbReference>
<dbReference type="CDD" id="cd04465">
    <property type="entry name" value="S1_RPS1_repeat_ec2_hs2"/>
    <property type="match status" value="1"/>
</dbReference>
<evidence type="ECO:0000256" key="4">
    <source>
        <dbReference type="ARBA" id="ARBA00022980"/>
    </source>
</evidence>
<protein>
    <recommendedName>
        <fullName evidence="7">Small ribosomal subunit protein bS1</fullName>
    </recommendedName>
    <alternativeName>
        <fullName evidence="8">30S ribosomal protein S1</fullName>
    </alternativeName>
</protein>
<sequence length="572" mass="63547">MSAELAPVANEELAALIDQEFREFREGSIVNGTILDIRPQVVIVDIGYKSEGVVPIQEFEDEEIEVGDEVEILLEKLEDDDGMIVLSKEKAAHKQNWDKIVAVFEEGGLVRGKVKAAVKGGLMVNVGVEAFLPGSQVDIIPPKDLSEYVGNIYEFKIVKVNDDRKNIVLSRREVIEAERSERRQKFLQTVAVGDKVTGQVKNLTDFGAFVDLEGMDGLLHITDMSWGRIAHPSELLRIGQEVDVQILEVDREKERVSLGLKQMTDNPWADIQAKFPIGAEVSGKVTKLLPYGAFVEIEKGVEGLVHVSELSWVKRITRPSDVLELDQELKAVVLGISEDEQKISLGVRQLEENPWDEIESRYPIGKQVKGEIRNLTAYGAFMGLEEGIDGMIHVSDLSWTRKINHPSEILKKGDEVEAVVLSIDKENQRVSMGMKQLDNDPWSDIDSKFKVGDIVKGTVAKIASFGAFVSLDGDIDGLIHISQLSEEHVERVKDVIKVGDEVEARVIKVDKIERRVGLSIKAVAYTDDQLEKESASFETLRPAGDLVGLEQAFNLASSSTPETEEWSPSDDK</sequence>
<dbReference type="PROSITE" id="PS50126">
    <property type="entry name" value="S1"/>
    <property type="match status" value="6"/>
</dbReference>
<dbReference type="PANTHER" id="PTHR10724:SF7">
    <property type="entry name" value="SMALL RIBOSOMAL SUBUNIT PROTEIN BS1C"/>
    <property type="match status" value="1"/>
</dbReference>
<dbReference type="GO" id="GO:0003729">
    <property type="term" value="F:mRNA binding"/>
    <property type="evidence" value="ECO:0007669"/>
    <property type="project" value="TreeGrafter"/>
</dbReference>
<evidence type="ECO:0000256" key="6">
    <source>
        <dbReference type="ARBA" id="ARBA00025604"/>
    </source>
</evidence>
<gene>
    <name evidence="10" type="primary">rpsA</name>
    <name evidence="10" type="ORF">GCM10007100_30720</name>
</gene>
<evidence type="ECO:0000256" key="1">
    <source>
        <dbReference type="ARBA" id="ARBA00006767"/>
    </source>
</evidence>
<dbReference type="FunFam" id="2.40.50.140:FF:000011">
    <property type="entry name" value="30S ribosomal protein S1"/>
    <property type="match status" value="2"/>
</dbReference>
<feature type="domain" description="S1 motif" evidence="9">
    <location>
        <begin position="278"/>
        <end position="348"/>
    </location>
</feature>
<comment type="caution">
    <text evidence="10">The sequence shown here is derived from an EMBL/GenBank/DDBJ whole genome shotgun (WGS) entry which is preliminary data.</text>
</comment>
<dbReference type="NCBIfam" id="NF004952">
    <property type="entry name" value="PRK06299.1-2"/>
    <property type="match status" value="1"/>
</dbReference>
<dbReference type="NCBIfam" id="TIGR00717">
    <property type="entry name" value="rpsA"/>
    <property type="match status" value="1"/>
</dbReference>
<evidence type="ECO:0000313" key="10">
    <source>
        <dbReference type="EMBL" id="GHC61278.1"/>
    </source>
</evidence>